<name>A0A0D0B6T8_9AGAR</name>
<feature type="compositionally biased region" description="Low complexity" evidence="1">
    <location>
        <begin position="135"/>
        <end position="144"/>
    </location>
</feature>
<accession>A0A0D0B6T8</accession>
<dbReference type="EMBL" id="KN834781">
    <property type="protein sequence ID" value="KIK59160.1"/>
    <property type="molecule type" value="Genomic_DNA"/>
</dbReference>
<evidence type="ECO:0000256" key="1">
    <source>
        <dbReference type="SAM" id="MobiDB-lite"/>
    </source>
</evidence>
<keyword evidence="3" id="KW-1185">Reference proteome</keyword>
<feature type="compositionally biased region" description="Low complexity" evidence="1">
    <location>
        <begin position="269"/>
        <end position="286"/>
    </location>
</feature>
<dbReference type="Proteomes" id="UP000053593">
    <property type="component" value="Unassembled WGS sequence"/>
</dbReference>
<feature type="region of interest" description="Disordered" evidence="1">
    <location>
        <begin position="258"/>
        <end position="299"/>
    </location>
</feature>
<dbReference type="OrthoDB" id="2890087at2759"/>
<evidence type="ECO:0000313" key="2">
    <source>
        <dbReference type="EMBL" id="KIK59160.1"/>
    </source>
</evidence>
<dbReference type="AlphaFoldDB" id="A0A0D0B6T8"/>
<protein>
    <submittedName>
        <fullName evidence="2">Uncharacterized protein</fullName>
    </submittedName>
</protein>
<feature type="region of interest" description="Disordered" evidence="1">
    <location>
        <begin position="1"/>
        <end position="145"/>
    </location>
</feature>
<evidence type="ECO:0000313" key="3">
    <source>
        <dbReference type="Proteomes" id="UP000053593"/>
    </source>
</evidence>
<sequence length="299" mass="33504">MERYPSVVEEFSPHNSYRRDGPGPGPPLSARTAPLENPTSPSPSPSLSYQFDGIRDWSAASKFSTGGQPIRRNDSSRSLSVDIEPEQATHSPPPTKSRSRSSLTASETYQIERKRQKSGTNHYPGGEPIRSKYAENPNSSSSVEVEPEWVTEDIKLLFNAVYRRHGSFKDRRELNIRYQDVGCLQCAAKGKPCPVRPTALQCGSCPSYIKCSRVPVLKRLRVTEIMKISDEQYEWLLNWYKKTADDELLKDVRQEVASKPAEDFESARSSNKVSSKSQSSPSVSPQTKIIKQKHVSLVS</sequence>
<reference evidence="2 3" key="1">
    <citation type="submission" date="2014-04" db="EMBL/GenBank/DDBJ databases">
        <title>Evolutionary Origins and Diversification of the Mycorrhizal Mutualists.</title>
        <authorList>
            <consortium name="DOE Joint Genome Institute"/>
            <consortium name="Mycorrhizal Genomics Consortium"/>
            <person name="Kohler A."/>
            <person name="Kuo A."/>
            <person name="Nagy L.G."/>
            <person name="Floudas D."/>
            <person name="Copeland A."/>
            <person name="Barry K.W."/>
            <person name="Cichocki N."/>
            <person name="Veneault-Fourrey C."/>
            <person name="LaButti K."/>
            <person name="Lindquist E.A."/>
            <person name="Lipzen A."/>
            <person name="Lundell T."/>
            <person name="Morin E."/>
            <person name="Murat C."/>
            <person name="Riley R."/>
            <person name="Ohm R."/>
            <person name="Sun H."/>
            <person name="Tunlid A."/>
            <person name="Henrissat B."/>
            <person name="Grigoriev I.V."/>
            <person name="Hibbett D.S."/>
            <person name="Martin F."/>
        </authorList>
    </citation>
    <scope>NUCLEOTIDE SEQUENCE [LARGE SCALE GENOMIC DNA]</scope>
    <source>
        <strain evidence="2 3">FD-317 M1</strain>
    </source>
</reference>
<dbReference type="HOGENOM" id="CLU_930828_0_0_1"/>
<organism evidence="2 3">
    <name type="scientific">Collybiopsis luxurians FD-317 M1</name>
    <dbReference type="NCBI Taxonomy" id="944289"/>
    <lineage>
        <taxon>Eukaryota</taxon>
        <taxon>Fungi</taxon>
        <taxon>Dikarya</taxon>
        <taxon>Basidiomycota</taxon>
        <taxon>Agaricomycotina</taxon>
        <taxon>Agaricomycetes</taxon>
        <taxon>Agaricomycetidae</taxon>
        <taxon>Agaricales</taxon>
        <taxon>Marasmiineae</taxon>
        <taxon>Omphalotaceae</taxon>
        <taxon>Collybiopsis</taxon>
        <taxon>Collybiopsis luxurians</taxon>
    </lineage>
</organism>
<gene>
    <name evidence="2" type="ORF">GYMLUDRAFT_684334</name>
</gene>
<feature type="compositionally biased region" description="Basic residues" evidence="1">
    <location>
        <begin position="290"/>
        <end position="299"/>
    </location>
</feature>
<proteinExistence type="predicted"/>